<dbReference type="EMBL" id="CP098736">
    <property type="protein sequence ID" value="USE79529.1"/>
    <property type="molecule type" value="Genomic_DNA"/>
</dbReference>
<dbReference type="InterPro" id="IPR044925">
    <property type="entry name" value="His-Me_finger_sf"/>
</dbReference>
<evidence type="ECO:0000256" key="3">
    <source>
        <dbReference type="ARBA" id="ARBA00023163"/>
    </source>
</evidence>
<keyword evidence="5" id="KW-0255">Endonuclease</keyword>
<gene>
    <name evidence="5" type="ORF">NDR89_20125</name>
    <name evidence="6" type="ORF">NDR89_23340</name>
</gene>
<dbReference type="RefSeq" id="WP_252252682.1">
    <property type="nucleotide sequence ID" value="NZ_CP098736.1"/>
</dbReference>
<keyword evidence="5" id="KW-0540">Nuclease</keyword>
<reference evidence="5" key="1">
    <citation type="submission" date="2022-06" db="EMBL/GenBank/DDBJ databases">
        <title>Complete genome sequence and characterization of Cupriavidus gilardii QJ1 isolated from contaminating cells.</title>
        <authorList>
            <person name="Qi J."/>
        </authorList>
    </citation>
    <scope>NUCLEOTIDE SEQUENCE</scope>
    <source>
        <strain evidence="5">QJ1</strain>
    </source>
</reference>
<dbReference type="Proteomes" id="UP001056648">
    <property type="component" value="Chromosome 2"/>
</dbReference>
<evidence type="ECO:0000256" key="2">
    <source>
        <dbReference type="ARBA" id="ARBA00023125"/>
    </source>
</evidence>
<sequence>MKIIRAANGQEIRVSDEDYDDLSRFRWFIDRDGYALRNARLAPKQWYMERMHRRIVGLQRGDKRQVDHINGNPLDNRRSNLRVCTHAENQLNIGRQRNNTSGFKGVCFDKQAGKFKAAIAYQGRRKNLGLFDTPEAAYEAYCAAAAQLHGEFARY</sequence>
<evidence type="ECO:0000256" key="1">
    <source>
        <dbReference type="ARBA" id="ARBA00023015"/>
    </source>
</evidence>
<keyword evidence="2" id="KW-0238">DNA-binding</keyword>
<keyword evidence="1" id="KW-0805">Transcription regulation</keyword>
<dbReference type="PROSITE" id="PS51032">
    <property type="entry name" value="AP2_ERF"/>
    <property type="match status" value="1"/>
</dbReference>
<dbReference type="InterPro" id="IPR001471">
    <property type="entry name" value="AP2/ERF_dom"/>
</dbReference>
<evidence type="ECO:0000259" key="4">
    <source>
        <dbReference type="PROSITE" id="PS51032"/>
    </source>
</evidence>
<dbReference type="InterPro" id="IPR016177">
    <property type="entry name" value="DNA-bd_dom_sf"/>
</dbReference>
<feature type="domain" description="AP2/ERF" evidence="4">
    <location>
        <begin position="102"/>
        <end position="155"/>
    </location>
</feature>
<dbReference type="GO" id="GO:0004519">
    <property type="term" value="F:endonuclease activity"/>
    <property type="evidence" value="ECO:0007669"/>
    <property type="project" value="UniProtKB-KW"/>
</dbReference>
<evidence type="ECO:0000313" key="5">
    <source>
        <dbReference type="EMBL" id="USE78946.1"/>
    </source>
</evidence>
<keyword evidence="5" id="KW-0378">Hydrolase</keyword>
<dbReference type="EMBL" id="CP098736">
    <property type="protein sequence ID" value="USE78946.1"/>
    <property type="molecule type" value="Genomic_DNA"/>
</dbReference>
<evidence type="ECO:0000313" key="6">
    <source>
        <dbReference type="EMBL" id="USE79529.1"/>
    </source>
</evidence>
<keyword evidence="7" id="KW-1185">Reference proteome</keyword>
<dbReference type="Pfam" id="PF13392">
    <property type="entry name" value="HNH_3"/>
    <property type="match status" value="1"/>
</dbReference>
<keyword evidence="3" id="KW-0804">Transcription</keyword>
<dbReference type="InterPro" id="IPR003615">
    <property type="entry name" value="HNH_nuc"/>
</dbReference>
<name>A0ABY4VNY0_9BURK</name>
<dbReference type="SUPFAM" id="SSF54060">
    <property type="entry name" value="His-Me finger endonucleases"/>
    <property type="match status" value="1"/>
</dbReference>
<protein>
    <submittedName>
        <fullName evidence="5">HNH endonuclease</fullName>
    </submittedName>
</protein>
<dbReference type="Gene3D" id="3.90.75.20">
    <property type="match status" value="1"/>
</dbReference>
<proteinExistence type="predicted"/>
<dbReference type="SUPFAM" id="SSF54171">
    <property type="entry name" value="DNA-binding domain"/>
    <property type="match status" value="1"/>
</dbReference>
<evidence type="ECO:0000313" key="7">
    <source>
        <dbReference type="Proteomes" id="UP001056648"/>
    </source>
</evidence>
<organism evidence="5 7">
    <name type="scientific">Cupriavidus gilardii</name>
    <dbReference type="NCBI Taxonomy" id="82541"/>
    <lineage>
        <taxon>Bacteria</taxon>
        <taxon>Pseudomonadati</taxon>
        <taxon>Pseudomonadota</taxon>
        <taxon>Betaproteobacteria</taxon>
        <taxon>Burkholderiales</taxon>
        <taxon>Burkholderiaceae</taxon>
        <taxon>Cupriavidus</taxon>
    </lineage>
</organism>
<accession>A0ABY4VNY0</accession>